<dbReference type="PIRSF" id="PIRSF018153">
    <property type="entry name" value="Glyco_trans_15"/>
    <property type="match status" value="1"/>
</dbReference>
<dbReference type="AlphaFoldDB" id="A0A507AGK6"/>
<evidence type="ECO:0000256" key="3">
    <source>
        <dbReference type="ARBA" id="ARBA00022679"/>
    </source>
</evidence>
<dbReference type="PANTHER" id="PTHR31121">
    <property type="entry name" value="ALPHA-1,2 MANNOSYLTRANSFERASE KTR1"/>
    <property type="match status" value="1"/>
</dbReference>
<keyword evidence="3" id="KW-0808">Transferase</keyword>
<dbReference type="InterPro" id="IPR029044">
    <property type="entry name" value="Nucleotide-diphossugar_trans"/>
</dbReference>
<dbReference type="Pfam" id="PF01793">
    <property type="entry name" value="Glyco_transf_15"/>
    <property type="match status" value="1"/>
</dbReference>
<dbReference type="Gene3D" id="3.90.550.10">
    <property type="entry name" value="Spore Coat Polysaccharide Biosynthesis Protein SpsA, Chain A"/>
    <property type="match status" value="1"/>
</dbReference>
<dbReference type="OrthoDB" id="439943at2759"/>
<evidence type="ECO:0000256" key="2">
    <source>
        <dbReference type="ARBA" id="ARBA00022676"/>
    </source>
</evidence>
<comment type="caution">
    <text evidence="5">The sequence shown here is derived from an EMBL/GenBank/DDBJ whole genome shotgun (WGS) entry which is preliminary data.</text>
</comment>
<dbReference type="EMBL" id="SKBQ01000071">
    <property type="protein sequence ID" value="TPX08905.1"/>
    <property type="molecule type" value="Genomic_DNA"/>
</dbReference>
<accession>A0A507AGK6</accession>
<gene>
    <name evidence="5" type="ORF">E0L32_009609</name>
</gene>
<keyword evidence="6" id="KW-1185">Reference proteome</keyword>
<evidence type="ECO:0000256" key="4">
    <source>
        <dbReference type="PIRSR" id="PIRSR018153-1"/>
    </source>
</evidence>
<dbReference type="InterPro" id="IPR002685">
    <property type="entry name" value="Glyco_trans_15"/>
</dbReference>
<protein>
    <submittedName>
        <fullName evidence="5">Uncharacterized protein</fullName>
    </submittedName>
</protein>
<dbReference type="RefSeq" id="XP_030990616.1">
    <property type="nucleotide sequence ID" value="XM_031144593.1"/>
</dbReference>
<keyword evidence="2" id="KW-0328">Glycosyltransferase</keyword>
<dbReference type="GO" id="GO:0005794">
    <property type="term" value="C:Golgi apparatus"/>
    <property type="evidence" value="ECO:0007669"/>
    <property type="project" value="TreeGrafter"/>
</dbReference>
<dbReference type="GO" id="GO:0016020">
    <property type="term" value="C:membrane"/>
    <property type="evidence" value="ECO:0007669"/>
    <property type="project" value="InterPro"/>
</dbReference>
<evidence type="ECO:0000313" key="5">
    <source>
        <dbReference type="EMBL" id="TPX08905.1"/>
    </source>
</evidence>
<dbReference type="STRING" id="1093900.A0A507AGK6"/>
<dbReference type="GO" id="GO:0000032">
    <property type="term" value="P:cell wall mannoprotein biosynthetic process"/>
    <property type="evidence" value="ECO:0007669"/>
    <property type="project" value="TreeGrafter"/>
</dbReference>
<evidence type="ECO:0000256" key="1">
    <source>
        <dbReference type="ARBA" id="ARBA00007677"/>
    </source>
</evidence>
<name>A0A507AGK6_9PEZI</name>
<comment type="similarity">
    <text evidence="1">Belongs to the glycosyltransferase 15 family.</text>
</comment>
<feature type="active site" description="Nucleophile" evidence="4">
    <location>
        <position position="293"/>
    </location>
</feature>
<reference evidence="5 6" key="1">
    <citation type="submission" date="2019-06" db="EMBL/GenBank/DDBJ databases">
        <title>Draft genome sequence of the filamentous fungus Phialemoniopsis curvata isolated from diesel fuel.</title>
        <authorList>
            <person name="Varaljay V.A."/>
            <person name="Lyon W.J."/>
            <person name="Crouch A.L."/>
            <person name="Drake C.E."/>
            <person name="Hollomon J.M."/>
            <person name="Nadeau L.J."/>
            <person name="Nunn H.S."/>
            <person name="Stevenson B.S."/>
            <person name="Bojanowski C.L."/>
            <person name="Crookes-Goodson W.J."/>
        </authorList>
    </citation>
    <scope>NUCLEOTIDE SEQUENCE [LARGE SCALE GENOMIC DNA]</scope>
    <source>
        <strain evidence="5 6">D216</strain>
    </source>
</reference>
<dbReference type="InParanoid" id="A0A507AGK6"/>
<dbReference type="GO" id="GO:0000026">
    <property type="term" value="F:alpha-1,2-mannosyltransferase activity"/>
    <property type="evidence" value="ECO:0007669"/>
    <property type="project" value="TreeGrafter"/>
</dbReference>
<evidence type="ECO:0000313" key="6">
    <source>
        <dbReference type="Proteomes" id="UP000319257"/>
    </source>
</evidence>
<dbReference type="GO" id="GO:0006487">
    <property type="term" value="P:protein N-linked glycosylation"/>
    <property type="evidence" value="ECO:0007669"/>
    <property type="project" value="TreeGrafter"/>
</dbReference>
<dbReference type="Proteomes" id="UP000319257">
    <property type="component" value="Unassembled WGS sequence"/>
</dbReference>
<proteinExistence type="inferred from homology"/>
<dbReference type="GeneID" id="41977056"/>
<sequence length="423" mass="50264">MALRRLSRAVRRRAFPIFVVLTLLFPFVVEMLIHRTKWTVPLPDPKDVDGPFETGCREPDTSQPREKAALVMLTRNKELEQAKHSVESIERHFNRWYHYPIVFFNDEEWDQRFIDELNATVSGEARFEVIPQDVWSFPPWIDVDKAKASIKDQGERGIAYGGLEGYHHMCRFYSGHFYTLPALKEFEWYWRLEPDVDFMCAITYDPFVEMRKRGKIYGYAQALWEVTESCPSLFMEMNDWKESHRIPTNNLWRAMMRPSWVPFPLRRLFAAPNRDHDRFGDTWSRCHYWSNFEIAKMEFFRSKEYQDLFEYLDKKGGFYYERWGDAPIHSLAVAMLVDPTKVHHFEDVGYRHDKFFQCPANAPGRQLPDSKLLGSDSYFEEIEGGSGCRCECDGRWTRNHQAYCLNKLKQPVSTYRPSFAWLR</sequence>
<dbReference type="PANTHER" id="PTHR31121:SF2">
    <property type="entry name" value="MANNOSYLTRANSFERASE KTR5-RELATED"/>
    <property type="match status" value="1"/>
</dbReference>
<organism evidence="5 6">
    <name type="scientific">Thyridium curvatum</name>
    <dbReference type="NCBI Taxonomy" id="1093900"/>
    <lineage>
        <taxon>Eukaryota</taxon>
        <taxon>Fungi</taxon>
        <taxon>Dikarya</taxon>
        <taxon>Ascomycota</taxon>
        <taxon>Pezizomycotina</taxon>
        <taxon>Sordariomycetes</taxon>
        <taxon>Sordariomycetidae</taxon>
        <taxon>Thyridiales</taxon>
        <taxon>Thyridiaceae</taxon>
        <taxon>Thyridium</taxon>
    </lineage>
</organism>
<dbReference type="SUPFAM" id="SSF53448">
    <property type="entry name" value="Nucleotide-diphospho-sugar transferases"/>
    <property type="match status" value="1"/>
</dbReference>